<keyword evidence="3" id="KW-0472">Membrane</keyword>
<keyword evidence="3" id="KW-0812">Transmembrane</keyword>
<dbReference type="Gene3D" id="3.40.50.720">
    <property type="entry name" value="NAD(P)-binding Rossmann-like Domain"/>
    <property type="match status" value="1"/>
</dbReference>
<reference evidence="4 5" key="1">
    <citation type="journal article" date="2018" name="Cell">
        <title>The Chara Genome: Secondary Complexity and Implications for Plant Terrestrialization.</title>
        <authorList>
            <person name="Nishiyama T."/>
            <person name="Sakayama H."/>
            <person name="Vries J.D."/>
            <person name="Buschmann H."/>
            <person name="Saint-Marcoux D."/>
            <person name="Ullrich K.K."/>
            <person name="Haas F.B."/>
            <person name="Vanderstraeten L."/>
            <person name="Becker D."/>
            <person name="Lang D."/>
            <person name="Vosolsobe S."/>
            <person name="Rombauts S."/>
            <person name="Wilhelmsson P.K.I."/>
            <person name="Janitza P."/>
            <person name="Kern R."/>
            <person name="Heyl A."/>
            <person name="Rumpler F."/>
            <person name="Villalobos L.I.A.C."/>
            <person name="Clay J.M."/>
            <person name="Skokan R."/>
            <person name="Toyoda A."/>
            <person name="Suzuki Y."/>
            <person name="Kagoshima H."/>
            <person name="Schijlen E."/>
            <person name="Tajeshwar N."/>
            <person name="Catarino B."/>
            <person name="Hetherington A.J."/>
            <person name="Saltykova A."/>
            <person name="Bonnot C."/>
            <person name="Breuninger H."/>
            <person name="Symeonidi A."/>
            <person name="Radhakrishnan G.V."/>
            <person name="Van Nieuwerburgh F."/>
            <person name="Deforce D."/>
            <person name="Chang C."/>
            <person name="Karol K.G."/>
            <person name="Hedrich R."/>
            <person name="Ulvskov P."/>
            <person name="Glockner G."/>
            <person name="Delwiche C.F."/>
            <person name="Petrasek J."/>
            <person name="Van de Peer Y."/>
            <person name="Friml J."/>
            <person name="Beilby M."/>
            <person name="Dolan L."/>
            <person name="Kohara Y."/>
            <person name="Sugano S."/>
            <person name="Fujiyama A."/>
            <person name="Delaux P.-M."/>
            <person name="Quint M."/>
            <person name="TheiBen G."/>
            <person name="Hagemann M."/>
            <person name="Harholt J."/>
            <person name="Dunand C."/>
            <person name="Zachgo S."/>
            <person name="Langdale J."/>
            <person name="Maumus F."/>
            <person name="Straeten D.V.D."/>
            <person name="Gould S.B."/>
            <person name="Rensing S.A."/>
        </authorList>
    </citation>
    <scope>NUCLEOTIDE SEQUENCE [LARGE SCALE GENOMIC DNA]</scope>
    <source>
        <strain evidence="4 5">S276</strain>
    </source>
</reference>
<proteinExistence type="inferred from homology"/>
<dbReference type="Proteomes" id="UP000265515">
    <property type="component" value="Unassembled WGS sequence"/>
</dbReference>
<keyword evidence="5" id="KW-1185">Reference proteome</keyword>
<keyword evidence="3" id="KW-1133">Transmembrane helix</keyword>
<dbReference type="PRINTS" id="PR00081">
    <property type="entry name" value="GDHRDH"/>
</dbReference>
<dbReference type="AlphaFoldDB" id="A0A388JMD4"/>
<evidence type="ECO:0000256" key="3">
    <source>
        <dbReference type="SAM" id="Phobius"/>
    </source>
</evidence>
<dbReference type="Gramene" id="GBG58964">
    <property type="protein sequence ID" value="GBG58964"/>
    <property type="gene ID" value="CBR_g24314"/>
</dbReference>
<dbReference type="InterPro" id="IPR002347">
    <property type="entry name" value="SDR_fam"/>
</dbReference>
<evidence type="ECO:0000256" key="2">
    <source>
        <dbReference type="ARBA" id="ARBA00023002"/>
    </source>
</evidence>
<dbReference type="GO" id="GO:0016491">
    <property type="term" value="F:oxidoreductase activity"/>
    <property type="evidence" value="ECO:0007669"/>
    <property type="project" value="UniProtKB-KW"/>
</dbReference>
<dbReference type="EMBL" id="BFEA01000002">
    <property type="protein sequence ID" value="GBG58964.1"/>
    <property type="molecule type" value="Genomic_DNA"/>
</dbReference>
<dbReference type="SUPFAM" id="SSF51735">
    <property type="entry name" value="NAD(P)-binding Rossmann-fold domains"/>
    <property type="match status" value="1"/>
</dbReference>
<dbReference type="OrthoDB" id="542013at2759"/>
<name>A0A388JMD4_CHABU</name>
<organism evidence="4 5">
    <name type="scientific">Chara braunii</name>
    <name type="common">Braun's stonewort</name>
    <dbReference type="NCBI Taxonomy" id="69332"/>
    <lineage>
        <taxon>Eukaryota</taxon>
        <taxon>Viridiplantae</taxon>
        <taxon>Streptophyta</taxon>
        <taxon>Charophyceae</taxon>
        <taxon>Charales</taxon>
        <taxon>Characeae</taxon>
        <taxon>Chara</taxon>
    </lineage>
</organism>
<dbReference type="STRING" id="69332.A0A388JMD4"/>
<dbReference type="PANTHER" id="PTHR24320">
    <property type="entry name" value="RETINOL DEHYDROGENASE"/>
    <property type="match status" value="1"/>
</dbReference>
<evidence type="ECO:0000256" key="1">
    <source>
        <dbReference type="ARBA" id="ARBA00006484"/>
    </source>
</evidence>
<feature type="transmembrane region" description="Helical" evidence="3">
    <location>
        <begin position="21"/>
        <end position="41"/>
    </location>
</feature>
<dbReference type="InterPro" id="IPR036291">
    <property type="entry name" value="NAD(P)-bd_dom_sf"/>
</dbReference>
<gene>
    <name evidence="4" type="ORF">CBR_g24314</name>
</gene>
<protein>
    <submittedName>
        <fullName evidence="4">Uncharacterized protein</fullName>
    </submittedName>
</protein>
<accession>A0A388JMD4</accession>
<sequence>MATGDGLHSWRDTQFYRKLNLFYVGIIWALYLVQSHLMVLWNDFKRNDGCRSPSTDDAACEPKEGDIDAMGHQGQRNEGCSPSYSCIVTGASSGIGKAVAEELAAKGFYVILGCVSPQRGLEAAEEIQRKHKGAAVEVRALDLSSPASVVSFANNIALSLGAAVPPRPLVLLINNAAVIKIKRTWTEEGRDYVMATNYLGSFLLSRELLPLLEKAPRARIVNVCSFTHRAVSALYTDEPSLAAGGVYPVSSSASTAGTYMPGFGYQTTKLCNTLFTNELHRRLFVERRKLQSPVVSANAADPGAVDTNLLREVPVGLRKFGMLVLAALGLLKSPAEGANAVIDAALANEGTSGLYYFGGKGRHLKGSQLACNEELGRNLWETSSRMFHSH</sequence>
<evidence type="ECO:0000313" key="4">
    <source>
        <dbReference type="EMBL" id="GBG58964.1"/>
    </source>
</evidence>
<comment type="caution">
    <text evidence="4">The sequence shown here is derived from an EMBL/GenBank/DDBJ whole genome shotgun (WGS) entry which is preliminary data.</text>
</comment>
<dbReference type="PANTHER" id="PTHR24320:SF227">
    <property type="entry name" value="RETINOL DEHYDROGENASE 11"/>
    <property type="match status" value="1"/>
</dbReference>
<evidence type="ECO:0000313" key="5">
    <source>
        <dbReference type="Proteomes" id="UP000265515"/>
    </source>
</evidence>
<keyword evidence="2" id="KW-0560">Oxidoreductase</keyword>
<dbReference type="OMA" id="NQWIKDS"/>
<comment type="similarity">
    <text evidence="1">Belongs to the short-chain dehydrogenases/reductases (SDR) family.</text>
</comment>
<dbReference type="Pfam" id="PF00106">
    <property type="entry name" value="adh_short"/>
    <property type="match status" value="1"/>
</dbReference>